<keyword evidence="2" id="KW-0732">Signal</keyword>
<comment type="caution">
    <text evidence="3">The sequence shown here is derived from an EMBL/GenBank/DDBJ whole genome shotgun (WGS) entry which is preliminary data.</text>
</comment>
<keyword evidence="4" id="KW-1185">Reference proteome</keyword>
<feature type="region of interest" description="Disordered" evidence="1">
    <location>
        <begin position="41"/>
        <end position="60"/>
    </location>
</feature>
<evidence type="ECO:0000256" key="1">
    <source>
        <dbReference type="SAM" id="MobiDB-lite"/>
    </source>
</evidence>
<gene>
    <name evidence="3" type="ORF">Fcan01_27255</name>
</gene>
<dbReference type="Proteomes" id="UP000198287">
    <property type="component" value="Unassembled WGS sequence"/>
</dbReference>
<dbReference type="AlphaFoldDB" id="A0A226CYC2"/>
<evidence type="ECO:0000313" key="4">
    <source>
        <dbReference type="Proteomes" id="UP000198287"/>
    </source>
</evidence>
<reference evidence="3 4" key="1">
    <citation type="submission" date="2015-12" db="EMBL/GenBank/DDBJ databases">
        <title>The genome of Folsomia candida.</title>
        <authorList>
            <person name="Faddeeva A."/>
            <person name="Derks M.F."/>
            <person name="Anvar Y."/>
            <person name="Smit S."/>
            <person name="Van Straalen N."/>
            <person name="Roelofs D."/>
        </authorList>
    </citation>
    <scope>NUCLEOTIDE SEQUENCE [LARGE SCALE GENOMIC DNA]</scope>
    <source>
        <strain evidence="3 4">VU population</strain>
        <tissue evidence="3">Whole body</tissue>
    </source>
</reference>
<evidence type="ECO:0000256" key="2">
    <source>
        <dbReference type="SAM" id="SignalP"/>
    </source>
</evidence>
<protein>
    <submittedName>
        <fullName evidence="3">Uncharacterized protein</fullName>
    </submittedName>
</protein>
<name>A0A226CYC2_FOLCA</name>
<accession>A0A226CYC2</accession>
<proteinExistence type="predicted"/>
<dbReference type="EMBL" id="LNIX01000050">
    <property type="protein sequence ID" value="OXA37953.1"/>
    <property type="molecule type" value="Genomic_DNA"/>
</dbReference>
<sequence length="195" mass="21195">MKISANLFLLVVTVVMILDRVPPAEGLKCYICRGDPVNDGSTWREGETGKPAGRQGPIGTQQIGKIYGDSFEDLQKQLANATSCQDMAKSTEKKHPHVDDCPPNFKNPFCATHKKLGRYCTTAGETGDDPVHLNECPANGTICRCNTADFCNDQFMAENPKPNGANDIMHNHSTTFRVIVTLLGVVYFAASGGVF</sequence>
<evidence type="ECO:0000313" key="3">
    <source>
        <dbReference type="EMBL" id="OXA37953.1"/>
    </source>
</evidence>
<feature type="chain" id="PRO_5012759312" evidence="2">
    <location>
        <begin position="27"/>
        <end position="195"/>
    </location>
</feature>
<organism evidence="3 4">
    <name type="scientific">Folsomia candida</name>
    <name type="common">Springtail</name>
    <dbReference type="NCBI Taxonomy" id="158441"/>
    <lineage>
        <taxon>Eukaryota</taxon>
        <taxon>Metazoa</taxon>
        <taxon>Ecdysozoa</taxon>
        <taxon>Arthropoda</taxon>
        <taxon>Hexapoda</taxon>
        <taxon>Collembola</taxon>
        <taxon>Entomobryomorpha</taxon>
        <taxon>Isotomoidea</taxon>
        <taxon>Isotomidae</taxon>
        <taxon>Proisotominae</taxon>
        <taxon>Folsomia</taxon>
    </lineage>
</organism>
<feature type="signal peptide" evidence="2">
    <location>
        <begin position="1"/>
        <end position="26"/>
    </location>
</feature>